<keyword evidence="5 6" id="KW-0472">Membrane</keyword>
<proteinExistence type="predicted"/>
<evidence type="ECO:0000259" key="7">
    <source>
        <dbReference type="Pfam" id="PF06271"/>
    </source>
</evidence>
<comment type="subcellular location">
    <subcellularLocation>
        <location evidence="1">Cell membrane</location>
        <topology evidence="1">Multi-pass membrane protein</topology>
    </subcellularLocation>
</comment>
<reference evidence="8" key="1">
    <citation type="journal article" date="2023" name="Int. J. Syst. Evol. Microbiol.">
        <title>Collibacillus ludicampi gen. nov., sp. nov., a new soil bacterium of the family Alicyclobacillaceae.</title>
        <authorList>
            <person name="Jojima T."/>
            <person name="Ioku Y."/>
            <person name="Fukuta Y."/>
            <person name="Shirasaka N."/>
            <person name="Matsumura Y."/>
            <person name="Mori M."/>
        </authorList>
    </citation>
    <scope>NUCLEOTIDE SEQUENCE</scope>
    <source>
        <strain evidence="8">TP075</strain>
    </source>
</reference>
<dbReference type="InterPro" id="IPR010432">
    <property type="entry name" value="RDD"/>
</dbReference>
<evidence type="ECO:0000256" key="3">
    <source>
        <dbReference type="ARBA" id="ARBA00022692"/>
    </source>
</evidence>
<evidence type="ECO:0000256" key="1">
    <source>
        <dbReference type="ARBA" id="ARBA00004651"/>
    </source>
</evidence>
<keyword evidence="2" id="KW-1003">Cell membrane</keyword>
<dbReference type="AlphaFoldDB" id="A0AAV4LEY9"/>
<evidence type="ECO:0000256" key="2">
    <source>
        <dbReference type="ARBA" id="ARBA00022475"/>
    </source>
</evidence>
<name>A0AAV4LEY9_9BACL</name>
<protein>
    <recommendedName>
        <fullName evidence="7">RDD domain-containing protein</fullName>
    </recommendedName>
</protein>
<accession>A0AAV4LEY9</accession>
<keyword evidence="4 6" id="KW-1133">Transmembrane helix</keyword>
<feature type="transmembrane region" description="Helical" evidence="6">
    <location>
        <begin position="7"/>
        <end position="31"/>
    </location>
</feature>
<organism evidence="8 9">
    <name type="scientific">Collibacillus ludicampi</name>
    <dbReference type="NCBI Taxonomy" id="2771369"/>
    <lineage>
        <taxon>Bacteria</taxon>
        <taxon>Bacillati</taxon>
        <taxon>Bacillota</taxon>
        <taxon>Bacilli</taxon>
        <taxon>Bacillales</taxon>
        <taxon>Alicyclobacillaceae</taxon>
        <taxon>Collibacillus</taxon>
    </lineage>
</organism>
<evidence type="ECO:0000256" key="4">
    <source>
        <dbReference type="ARBA" id="ARBA00022989"/>
    </source>
</evidence>
<feature type="transmembrane region" description="Helical" evidence="6">
    <location>
        <begin position="134"/>
        <end position="156"/>
    </location>
</feature>
<comment type="caution">
    <text evidence="8">The sequence shown here is derived from an EMBL/GenBank/DDBJ whole genome shotgun (WGS) entry which is preliminary data.</text>
</comment>
<feature type="transmembrane region" description="Helical" evidence="6">
    <location>
        <begin position="109"/>
        <end position="128"/>
    </location>
</feature>
<dbReference type="RefSeq" id="WP_282199502.1">
    <property type="nucleotide sequence ID" value="NZ_BOQE01000001.1"/>
</dbReference>
<dbReference type="GO" id="GO:0005886">
    <property type="term" value="C:plasma membrane"/>
    <property type="evidence" value="ECO:0007669"/>
    <property type="project" value="UniProtKB-SubCell"/>
</dbReference>
<keyword evidence="3 6" id="KW-0812">Transmembrane</keyword>
<feature type="domain" description="RDD" evidence="7">
    <location>
        <begin position="4"/>
        <end position="141"/>
    </location>
</feature>
<gene>
    <name evidence="8" type="primary">yxaI_2</name>
    <name evidence="8" type="ORF">DNHGIG_19430</name>
</gene>
<dbReference type="Pfam" id="PF06271">
    <property type="entry name" value="RDD"/>
    <property type="match status" value="1"/>
</dbReference>
<evidence type="ECO:0000313" key="8">
    <source>
        <dbReference type="EMBL" id="GIM46394.1"/>
    </source>
</evidence>
<evidence type="ECO:0000256" key="5">
    <source>
        <dbReference type="ARBA" id="ARBA00023136"/>
    </source>
</evidence>
<dbReference type="InterPro" id="IPR051791">
    <property type="entry name" value="Pra-immunoreactive"/>
</dbReference>
<dbReference type="Proteomes" id="UP001057291">
    <property type="component" value="Unassembled WGS sequence"/>
</dbReference>
<sequence>MEHAGFWLRLIAFVIDSILVLSIGFILYFIFGVSALAIVAHSTKPDDATAYLVGAFFLYCAFLIVSTWMYFACMESSPRQGTLGKLVVGLHVSDANGCRISFWRATGRFFGKFISGILFCIGFLMTGWTQKKQALHDLMAGTIVFKGSIIPVLLLVQTPSQRTQGMPLIEKETI</sequence>
<dbReference type="EMBL" id="BOQE01000001">
    <property type="protein sequence ID" value="GIM46394.1"/>
    <property type="molecule type" value="Genomic_DNA"/>
</dbReference>
<evidence type="ECO:0000256" key="6">
    <source>
        <dbReference type="SAM" id="Phobius"/>
    </source>
</evidence>
<keyword evidence="9" id="KW-1185">Reference proteome</keyword>
<feature type="transmembrane region" description="Helical" evidence="6">
    <location>
        <begin position="51"/>
        <end position="71"/>
    </location>
</feature>
<dbReference type="PANTHER" id="PTHR36115">
    <property type="entry name" value="PROLINE-RICH ANTIGEN HOMOLOG-RELATED"/>
    <property type="match status" value="1"/>
</dbReference>
<evidence type="ECO:0000313" key="9">
    <source>
        <dbReference type="Proteomes" id="UP001057291"/>
    </source>
</evidence>